<proteinExistence type="predicted"/>
<keyword evidence="2" id="KW-0472">Membrane</keyword>
<name>A0A8J7HH15_9CYAN</name>
<dbReference type="AlphaFoldDB" id="A0A8J7HH15"/>
<sequence>MTKSSSDKFIPLIQELQEFTFSQVSSMALLRILGYGLLLLALFDIIEMLIPLRLMNPSWEFQTFGALVERVPVPLIGLTLIFYGELHARARWEFLTLKFFSWLSLLLAALFLFMIPLGIVNTVRLNRQSYTQINTASLQQMSQAEQVEKRLKQATPQQIDNFLKSQGRSTNAKNPQELKNQVLSEVSKAKEQIKNQAQANQSTQRLNLFKNSVKWNLGALISATLFFTIWKLTQWARIGR</sequence>
<feature type="transmembrane region" description="Helical" evidence="2">
    <location>
        <begin position="32"/>
        <end position="52"/>
    </location>
</feature>
<keyword evidence="2" id="KW-0812">Transmembrane</keyword>
<reference evidence="3 4" key="1">
    <citation type="journal article" date="2021" name="Int. J. Syst. Evol. Microbiol.">
        <title>Amazonocrinis nigriterrae gen. nov., sp. nov., Atlanticothrix silvestris gen. nov., sp. nov. and Dendronalium phyllosphericum gen. nov., sp. nov., nostocacean cyanobacteria from Brazilian environments.</title>
        <authorList>
            <person name="Alvarenga D.O."/>
            <person name="Andreote A.P.D."/>
            <person name="Branco L.H.Z."/>
            <person name="Delbaje E."/>
            <person name="Cruz R.B."/>
            <person name="Varani A.M."/>
            <person name="Fiore M.F."/>
        </authorList>
    </citation>
    <scope>NUCLEOTIDE SEQUENCE [LARGE SCALE GENOMIC DNA]</scope>
    <source>
        <strain evidence="3 4">CENA357</strain>
    </source>
</reference>
<accession>A0A8J7HH15</accession>
<dbReference type="InterPro" id="IPR047709">
    <property type="entry name" value="HpsJ-like"/>
</dbReference>
<dbReference type="NCBIfam" id="NF038305">
    <property type="entry name" value="HpsJ_fam"/>
    <property type="match status" value="1"/>
</dbReference>
<evidence type="ECO:0000256" key="2">
    <source>
        <dbReference type="SAM" id="Phobius"/>
    </source>
</evidence>
<keyword evidence="1" id="KW-0175">Coiled coil</keyword>
<evidence type="ECO:0000256" key="1">
    <source>
        <dbReference type="SAM" id="Coils"/>
    </source>
</evidence>
<dbReference type="EMBL" id="JAECZB010000021">
    <property type="protein sequence ID" value="MBH8552900.1"/>
    <property type="molecule type" value="Genomic_DNA"/>
</dbReference>
<feature type="transmembrane region" description="Helical" evidence="2">
    <location>
        <begin position="215"/>
        <end position="233"/>
    </location>
</feature>
<protein>
    <submittedName>
        <fullName evidence="3">Uncharacterized protein</fullName>
    </submittedName>
</protein>
<organism evidence="3 4">
    <name type="scientific">Atlanticothrix silvestris CENA357</name>
    <dbReference type="NCBI Taxonomy" id="1725252"/>
    <lineage>
        <taxon>Bacteria</taxon>
        <taxon>Bacillati</taxon>
        <taxon>Cyanobacteriota</taxon>
        <taxon>Cyanophyceae</taxon>
        <taxon>Nostocales</taxon>
        <taxon>Nodulariaceae</taxon>
        <taxon>Atlanticothrix</taxon>
        <taxon>Atlanticothrix silvestris</taxon>
    </lineage>
</organism>
<gene>
    <name evidence="3" type="ORF">I8751_11070</name>
</gene>
<keyword evidence="2" id="KW-1133">Transmembrane helix</keyword>
<evidence type="ECO:0000313" key="3">
    <source>
        <dbReference type="EMBL" id="MBH8552900.1"/>
    </source>
</evidence>
<comment type="caution">
    <text evidence="3">The sequence shown here is derived from an EMBL/GenBank/DDBJ whole genome shotgun (WGS) entry which is preliminary data.</text>
</comment>
<dbReference type="Proteomes" id="UP000599391">
    <property type="component" value="Unassembled WGS sequence"/>
</dbReference>
<feature type="transmembrane region" description="Helical" evidence="2">
    <location>
        <begin position="99"/>
        <end position="120"/>
    </location>
</feature>
<feature type="coiled-coil region" evidence="1">
    <location>
        <begin position="179"/>
        <end position="206"/>
    </location>
</feature>
<dbReference type="RefSeq" id="WP_214439198.1">
    <property type="nucleotide sequence ID" value="NZ_JAECZB010000021.1"/>
</dbReference>
<keyword evidence="4" id="KW-1185">Reference proteome</keyword>
<evidence type="ECO:0000313" key="4">
    <source>
        <dbReference type="Proteomes" id="UP000599391"/>
    </source>
</evidence>